<dbReference type="RefSeq" id="WP_206527851.1">
    <property type="nucleotide sequence ID" value="NZ_CP049253.1"/>
</dbReference>
<organism evidence="2 3">
    <name type="scientific">Microbacterium amylolyticum</name>
    <dbReference type="NCBI Taxonomy" id="936337"/>
    <lineage>
        <taxon>Bacteria</taxon>
        <taxon>Bacillati</taxon>
        <taxon>Actinomycetota</taxon>
        <taxon>Actinomycetes</taxon>
        <taxon>Micrococcales</taxon>
        <taxon>Microbacteriaceae</taxon>
        <taxon>Microbacterium</taxon>
    </lineage>
</organism>
<dbReference type="Proteomes" id="UP001519362">
    <property type="component" value="Unassembled WGS sequence"/>
</dbReference>
<evidence type="ECO:0000313" key="2">
    <source>
        <dbReference type="EMBL" id="MBP2437008.1"/>
    </source>
</evidence>
<sequence>MPVPAWALFVWVGLACQEVGAAFAVLLFPEAGPLGMVLLHQAMSVLEVVGLVLVIIASAGAVLMKCVPPPVRSLTESP</sequence>
<proteinExistence type="predicted"/>
<accession>A0ABS4ZIA6</accession>
<gene>
    <name evidence="2" type="ORF">JOF34_001594</name>
</gene>
<protein>
    <submittedName>
        <fullName evidence="2">Threonine/homoserine efflux transporter RhtA</fullName>
    </submittedName>
</protein>
<keyword evidence="1" id="KW-1133">Transmembrane helix</keyword>
<keyword evidence="3" id="KW-1185">Reference proteome</keyword>
<keyword evidence="1" id="KW-0472">Membrane</keyword>
<dbReference type="EMBL" id="JAGIOL010000001">
    <property type="protein sequence ID" value="MBP2437008.1"/>
    <property type="molecule type" value="Genomic_DNA"/>
</dbReference>
<evidence type="ECO:0000256" key="1">
    <source>
        <dbReference type="SAM" id="Phobius"/>
    </source>
</evidence>
<evidence type="ECO:0000313" key="3">
    <source>
        <dbReference type="Proteomes" id="UP001519362"/>
    </source>
</evidence>
<reference evidence="2 3" key="1">
    <citation type="submission" date="2021-03" db="EMBL/GenBank/DDBJ databases">
        <title>Sequencing the genomes of 1000 actinobacteria strains.</title>
        <authorList>
            <person name="Klenk H.-P."/>
        </authorList>
    </citation>
    <scope>NUCLEOTIDE SEQUENCE [LARGE SCALE GENOMIC DNA]</scope>
    <source>
        <strain evidence="2 3">DSM 24221</strain>
    </source>
</reference>
<feature type="transmembrane region" description="Helical" evidence="1">
    <location>
        <begin position="45"/>
        <end position="64"/>
    </location>
</feature>
<keyword evidence="1" id="KW-0812">Transmembrane</keyword>
<name>A0ABS4ZIA6_9MICO</name>
<comment type="caution">
    <text evidence="2">The sequence shown here is derived from an EMBL/GenBank/DDBJ whole genome shotgun (WGS) entry which is preliminary data.</text>
</comment>